<accession>G6XF77</accession>
<organism evidence="2 3">
    <name type="scientific">Gluconobacter morbifer G707</name>
    <dbReference type="NCBI Taxonomy" id="1088869"/>
    <lineage>
        <taxon>Bacteria</taxon>
        <taxon>Pseudomonadati</taxon>
        <taxon>Pseudomonadota</taxon>
        <taxon>Alphaproteobacteria</taxon>
        <taxon>Acetobacterales</taxon>
        <taxon>Acetobacteraceae</taxon>
        <taxon>Gluconobacter</taxon>
    </lineage>
</organism>
<dbReference type="AlphaFoldDB" id="G6XF77"/>
<dbReference type="InterPro" id="IPR049625">
    <property type="entry name" value="Glyco_transf_61_cat"/>
</dbReference>
<evidence type="ECO:0000313" key="2">
    <source>
        <dbReference type="EMBL" id="EHH68835.1"/>
    </source>
</evidence>
<sequence length="541" mass="61869">MSVNHKLLNQGYAIKLSIRVWTLGYLSIIFNIITTRQENIFYELLKKVKSIYGYCIKNNEILGISSYRYVISDGGSLYKENGQIIIESASFRGADKYDIIHSNITTNLDFEKGKIIENDCIWIGHIPNHFGHFVLSLVSRLWCVDSFPNNMTIAYCGESIEYISKLSYVVDLFELIGVSIDRLLRVNDGDILSSVYIPNQAIIENYSSNKAINNFFEKFSKYNSEFISEEFVYVSKSNQSSGVFGIENEKDLENALVKKGLKVICFENLSIVEQLETWGKYKNFIGFSSSAFHLGSLLNDKNFIIINRDKSLSSNHYILDIFSNNRCFHLFSDLIESKENKDFNLYCRITDVEELAENFIDAIKSSIDGSLLPTRIDRKYKSASPFLICNDSIGEKISHSAVATQSSTYDVDEGKPREAQGILSGHLTGSYQCHTNFEDNPWIEINLSNLSMVNEIRIFNRNDSYDLFFRFGRFLILSSDDGYNYREIYSGNNNYEYSGSAINNPIRVCFSEDIISKHIKLVSVGYGCIHLDQIEIYGFHL</sequence>
<dbReference type="EMBL" id="AGQV01000001">
    <property type="protein sequence ID" value="EHH68835.1"/>
    <property type="molecule type" value="Genomic_DNA"/>
</dbReference>
<dbReference type="eggNOG" id="COG0457">
    <property type="taxonomic scope" value="Bacteria"/>
</dbReference>
<name>G6XF77_9PROT</name>
<dbReference type="PROSITE" id="PS50022">
    <property type="entry name" value="FA58C_3"/>
    <property type="match status" value="1"/>
</dbReference>
<dbReference type="Proteomes" id="UP000004949">
    <property type="component" value="Unassembled WGS sequence"/>
</dbReference>
<dbReference type="SUPFAM" id="SSF49785">
    <property type="entry name" value="Galactose-binding domain-like"/>
    <property type="match status" value="1"/>
</dbReference>
<comment type="caution">
    <text evidence="2">The sequence shown here is derived from an EMBL/GenBank/DDBJ whole genome shotgun (WGS) entry which is preliminary data.</text>
</comment>
<dbReference type="OrthoDB" id="3760154at2"/>
<protein>
    <recommendedName>
        <fullName evidence="1">F5/8 type C domain-containing protein</fullName>
    </recommendedName>
</protein>
<dbReference type="PATRIC" id="fig|1088869.3.peg.142"/>
<gene>
    <name evidence="2" type="ORF">GMO_01420</name>
</gene>
<dbReference type="RefSeq" id="WP_008850293.1">
    <property type="nucleotide sequence ID" value="NZ_AGQV01000001.1"/>
</dbReference>
<feature type="domain" description="F5/8 type C" evidence="1">
    <location>
        <begin position="389"/>
        <end position="539"/>
    </location>
</feature>
<evidence type="ECO:0000259" key="1">
    <source>
        <dbReference type="PROSITE" id="PS50022"/>
    </source>
</evidence>
<keyword evidence="3" id="KW-1185">Reference proteome</keyword>
<dbReference type="GO" id="GO:0016757">
    <property type="term" value="F:glycosyltransferase activity"/>
    <property type="evidence" value="ECO:0007669"/>
    <property type="project" value="InterPro"/>
</dbReference>
<dbReference type="STRING" id="1088869.GMO_01420"/>
<dbReference type="Gene3D" id="2.60.120.260">
    <property type="entry name" value="Galactose-binding domain-like"/>
    <property type="match status" value="1"/>
</dbReference>
<dbReference type="Pfam" id="PF04577">
    <property type="entry name" value="Glyco_transf_61"/>
    <property type="match status" value="1"/>
</dbReference>
<proteinExistence type="predicted"/>
<evidence type="ECO:0000313" key="3">
    <source>
        <dbReference type="Proteomes" id="UP000004949"/>
    </source>
</evidence>
<reference evidence="2 3" key="1">
    <citation type="submission" date="2011-10" db="EMBL/GenBank/DDBJ databases">
        <title>Genome sequence of Gluconobacter morbifer G707, isolated from Drosophila gut.</title>
        <authorList>
            <person name="Lee W.-J."/>
            <person name="Kim E.-K."/>
        </authorList>
    </citation>
    <scope>NUCLEOTIDE SEQUENCE [LARGE SCALE GENOMIC DNA]</scope>
    <source>
        <strain evidence="2 3">G707</strain>
    </source>
</reference>
<dbReference type="InterPro" id="IPR000421">
    <property type="entry name" value="FA58C"/>
</dbReference>
<dbReference type="InterPro" id="IPR008979">
    <property type="entry name" value="Galactose-bd-like_sf"/>
</dbReference>
<dbReference type="eggNOG" id="COG4421">
    <property type="taxonomic scope" value="Bacteria"/>
</dbReference>